<comment type="caution">
    <text evidence="1">The sequence shown here is derived from an EMBL/GenBank/DDBJ whole genome shotgun (WGS) entry which is preliminary data.</text>
</comment>
<dbReference type="EMBL" id="JAUOZU010000007">
    <property type="protein sequence ID" value="MDO6964304.1"/>
    <property type="molecule type" value="Genomic_DNA"/>
</dbReference>
<accession>A0ABT8YL44</accession>
<evidence type="ECO:0000313" key="2">
    <source>
        <dbReference type="Proteomes" id="UP001174932"/>
    </source>
</evidence>
<dbReference type="InterPro" id="IPR046578">
    <property type="entry name" value="DUF6638"/>
</dbReference>
<reference evidence="1" key="2">
    <citation type="submission" date="2023-07" db="EMBL/GenBank/DDBJ databases">
        <authorList>
            <person name="Shen H."/>
        </authorList>
    </citation>
    <scope>NUCLEOTIDE SEQUENCE</scope>
    <source>
        <strain evidence="1">TNR-22</strain>
    </source>
</reference>
<name>A0ABT8YL44_9HYPH</name>
<sequence>MERLLEAELIYGRLLTVNEPHLIARYNKALKGFGLRETALAEFDIDMTGFSPQIAAELGDWDYLDPNKVNRRFIILTPEQENLPVVHTSFSNTAGLMHEFFTANARAISAVTIKDALYGEIEDTVAKVDHIEDLLSINEVNFKVYSADDILGKAAELRQLADRVQSQPDAWRDDELLNRMVDLVKQTGDIRQNTLVPDQLVFRHDAFWANHFGGVYVFHDGRNTTVICRSDVPGFRKARPWQVSYIDINDYETIYGFLARTKRIDLPQASWVLDSGLYQHRMTMTLIGLAREKQPDFDPDKADAVWLQTWAHLNAGLVSAEGSFPFLNEMYRQLTSIGQIRMPDVPARLRFLLIRADARHPDHWLVNRLISQMIPFDFVSRFVFDKQGFYDSYERYDEKFREYVVKTLERTYLKDKREFRRRLYAINED</sequence>
<gene>
    <name evidence="1" type="ORF">Q4481_10070</name>
</gene>
<dbReference type="RefSeq" id="WP_304376227.1">
    <property type="nucleotide sequence ID" value="NZ_JAUOZU010000007.1"/>
</dbReference>
<dbReference type="Pfam" id="PF20343">
    <property type="entry name" value="DUF6638"/>
    <property type="match status" value="1"/>
</dbReference>
<evidence type="ECO:0000313" key="1">
    <source>
        <dbReference type="EMBL" id="MDO6964304.1"/>
    </source>
</evidence>
<dbReference type="Proteomes" id="UP001174932">
    <property type="component" value="Unassembled WGS sequence"/>
</dbReference>
<organism evidence="1 2">
    <name type="scientific">Rhizobium alvei</name>
    <dbReference type="NCBI Taxonomy" id="1132659"/>
    <lineage>
        <taxon>Bacteria</taxon>
        <taxon>Pseudomonadati</taxon>
        <taxon>Pseudomonadota</taxon>
        <taxon>Alphaproteobacteria</taxon>
        <taxon>Hyphomicrobiales</taxon>
        <taxon>Rhizobiaceae</taxon>
        <taxon>Rhizobium/Agrobacterium group</taxon>
        <taxon>Rhizobium</taxon>
    </lineage>
</organism>
<proteinExistence type="predicted"/>
<keyword evidence="2" id="KW-1185">Reference proteome</keyword>
<reference evidence="1" key="1">
    <citation type="journal article" date="2015" name="Int. J. Syst. Evol. Microbiol.">
        <title>Rhizobium alvei sp. nov., isolated from a freshwater river.</title>
        <authorList>
            <person name="Sheu S.Y."/>
            <person name="Huang H.W."/>
            <person name="Young C.C."/>
            <person name="Chen W.M."/>
        </authorList>
    </citation>
    <scope>NUCLEOTIDE SEQUENCE</scope>
    <source>
        <strain evidence="1">TNR-22</strain>
    </source>
</reference>
<protein>
    <submittedName>
        <fullName evidence="1">Uncharacterized protein</fullName>
    </submittedName>
</protein>